<protein>
    <submittedName>
        <fullName evidence="1">Uncharacterized protein</fullName>
    </submittedName>
</protein>
<dbReference type="AlphaFoldDB" id="A0A9W7TTW6"/>
<evidence type="ECO:0000313" key="2">
    <source>
        <dbReference type="Proteomes" id="UP001059041"/>
    </source>
</evidence>
<name>A0A9W7TTW6_TRIRA</name>
<organism evidence="1 2">
    <name type="scientific">Triplophysa rosa</name>
    <name type="common">Cave loach</name>
    <dbReference type="NCBI Taxonomy" id="992332"/>
    <lineage>
        <taxon>Eukaryota</taxon>
        <taxon>Metazoa</taxon>
        <taxon>Chordata</taxon>
        <taxon>Craniata</taxon>
        <taxon>Vertebrata</taxon>
        <taxon>Euteleostomi</taxon>
        <taxon>Actinopterygii</taxon>
        <taxon>Neopterygii</taxon>
        <taxon>Teleostei</taxon>
        <taxon>Ostariophysi</taxon>
        <taxon>Cypriniformes</taxon>
        <taxon>Nemacheilidae</taxon>
        <taxon>Triplophysa</taxon>
    </lineage>
</organism>
<comment type="caution">
    <text evidence="1">The sequence shown here is derived from an EMBL/GenBank/DDBJ whole genome shotgun (WGS) entry which is preliminary data.</text>
</comment>
<dbReference type="EMBL" id="JAFHDT010000012">
    <property type="protein sequence ID" value="KAI7802147.1"/>
    <property type="molecule type" value="Genomic_DNA"/>
</dbReference>
<evidence type="ECO:0000313" key="1">
    <source>
        <dbReference type="EMBL" id="KAI7802147.1"/>
    </source>
</evidence>
<feature type="non-terminal residue" evidence="1">
    <location>
        <position position="1"/>
    </location>
</feature>
<dbReference type="Proteomes" id="UP001059041">
    <property type="component" value="Linkage Group LG12"/>
</dbReference>
<proteinExistence type="predicted"/>
<keyword evidence="2" id="KW-1185">Reference proteome</keyword>
<gene>
    <name evidence="1" type="ORF">IRJ41_001921</name>
</gene>
<accession>A0A9W7TTW6</accession>
<reference evidence="1" key="1">
    <citation type="submission" date="2021-02" db="EMBL/GenBank/DDBJ databases">
        <title>Comparative genomics reveals that relaxation of natural selection precedes convergent phenotypic evolution of cavefish.</title>
        <authorList>
            <person name="Peng Z."/>
        </authorList>
    </citation>
    <scope>NUCLEOTIDE SEQUENCE</scope>
    <source>
        <tissue evidence="1">Muscle</tissue>
    </source>
</reference>
<sequence length="53" mass="6317">MHDMPCLRRWWCTVLVENLEGLPTLPNREYRWPGDVWTQFSASLGRGNMRSPR</sequence>